<sequence length="79" mass="8305">MRLAHDGPEDERAAGLSRLFPAEHVVLLSPGDRDEWYSANPAYADCRPGRSSGWAPASACRPCSTSGAASTREVTSASA</sequence>
<protein>
    <submittedName>
        <fullName evidence="1">Uncharacterized protein</fullName>
    </submittedName>
</protein>
<keyword evidence="2" id="KW-1185">Reference proteome</keyword>
<dbReference type="Proteomes" id="UP001059617">
    <property type="component" value="Chromosome"/>
</dbReference>
<accession>A0ABY5VLJ3</accession>
<name>A0ABY5VLJ3_9ACTN</name>
<evidence type="ECO:0000313" key="2">
    <source>
        <dbReference type="Proteomes" id="UP001059617"/>
    </source>
</evidence>
<proteinExistence type="predicted"/>
<gene>
    <name evidence="1" type="ORF">Dfulv_24780</name>
</gene>
<dbReference type="RefSeq" id="WP_259855480.1">
    <property type="nucleotide sequence ID" value="NZ_BAAAST010000208.1"/>
</dbReference>
<organism evidence="1 2">
    <name type="scientific">Dactylosporangium fulvum</name>
    <dbReference type="NCBI Taxonomy" id="53359"/>
    <lineage>
        <taxon>Bacteria</taxon>
        <taxon>Bacillati</taxon>
        <taxon>Actinomycetota</taxon>
        <taxon>Actinomycetes</taxon>
        <taxon>Micromonosporales</taxon>
        <taxon>Micromonosporaceae</taxon>
        <taxon>Dactylosporangium</taxon>
    </lineage>
</organism>
<reference evidence="1" key="2">
    <citation type="submission" date="2022-09" db="EMBL/GenBank/DDBJ databases">
        <title>Biosynthetic gene clusters of Dactylosporangioum fulvum.</title>
        <authorList>
            <person name="Caradec T."/>
        </authorList>
    </citation>
    <scope>NUCLEOTIDE SEQUENCE</scope>
    <source>
        <strain evidence="1">NRRL B-16292</strain>
    </source>
</reference>
<dbReference type="EMBL" id="CP073720">
    <property type="protein sequence ID" value="UWP78408.1"/>
    <property type="molecule type" value="Genomic_DNA"/>
</dbReference>
<evidence type="ECO:0000313" key="1">
    <source>
        <dbReference type="EMBL" id="UWP78408.1"/>
    </source>
</evidence>
<reference evidence="1" key="1">
    <citation type="submission" date="2021-04" db="EMBL/GenBank/DDBJ databases">
        <authorList>
            <person name="Hartkoorn R.C."/>
            <person name="Beaudoing E."/>
            <person name="Hot D."/>
        </authorList>
    </citation>
    <scope>NUCLEOTIDE SEQUENCE</scope>
    <source>
        <strain evidence="1">NRRL B-16292</strain>
    </source>
</reference>